<dbReference type="Proteomes" id="UP000316759">
    <property type="component" value="Unassembled WGS sequence"/>
</dbReference>
<keyword evidence="3" id="KW-0732">Signal</keyword>
<feature type="region of interest" description="Disordered" evidence="1">
    <location>
        <begin position="409"/>
        <end position="434"/>
    </location>
</feature>
<reference evidence="4 5" key="1">
    <citation type="submission" date="2019-04" db="EMBL/GenBank/DDBJ databases">
        <title>Annotation for the trematode Fasciola gigantica.</title>
        <authorList>
            <person name="Choi Y.-J."/>
        </authorList>
    </citation>
    <scope>NUCLEOTIDE SEQUENCE [LARGE SCALE GENOMIC DNA]</scope>
    <source>
        <strain evidence="4">Uganda_cow_1</strain>
    </source>
</reference>
<keyword evidence="2" id="KW-1133">Transmembrane helix</keyword>
<feature type="chain" id="PRO_5021367706" evidence="3">
    <location>
        <begin position="25"/>
        <end position="611"/>
    </location>
</feature>
<keyword evidence="2" id="KW-0472">Membrane</keyword>
<gene>
    <name evidence="4" type="ORF">FGIG_04429</name>
</gene>
<evidence type="ECO:0000256" key="2">
    <source>
        <dbReference type="SAM" id="Phobius"/>
    </source>
</evidence>
<organism evidence="4 5">
    <name type="scientific">Fasciola gigantica</name>
    <name type="common">Giant liver fluke</name>
    <dbReference type="NCBI Taxonomy" id="46835"/>
    <lineage>
        <taxon>Eukaryota</taxon>
        <taxon>Metazoa</taxon>
        <taxon>Spiralia</taxon>
        <taxon>Lophotrochozoa</taxon>
        <taxon>Platyhelminthes</taxon>
        <taxon>Trematoda</taxon>
        <taxon>Digenea</taxon>
        <taxon>Plagiorchiida</taxon>
        <taxon>Echinostomata</taxon>
        <taxon>Echinostomatoidea</taxon>
        <taxon>Fasciolidae</taxon>
        <taxon>Fasciola</taxon>
    </lineage>
</organism>
<evidence type="ECO:0000256" key="3">
    <source>
        <dbReference type="SAM" id="SignalP"/>
    </source>
</evidence>
<accession>A0A504YEN3</accession>
<keyword evidence="5" id="KW-1185">Reference proteome</keyword>
<proteinExistence type="predicted"/>
<protein>
    <submittedName>
        <fullName evidence="4">Uncharacterized protein</fullName>
    </submittedName>
</protein>
<evidence type="ECO:0000313" key="4">
    <source>
        <dbReference type="EMBL" id="TPP56480.1"/>
    </source>
</evidence>
<comment type="caution">
    <text evidence="4">The sequence shown here is derived from an EMBL/GenBank/DDBJ whole genome shotgun (WGS) entry which is preliminary data.</text>
</comment>
<evidence type="ECO:0000313" key="5">
    <source>
        <dbReference type="Proteomes" id="UP000316759"/>
    </source>
</evidence>
<dbReference type="EMBL" id="SUNJ01014431">
    <property type="protein sequence ID" value="TPP56480.1"/>
    <property type="molecule type" value="Genomic_DNA"/>
</dbReference>
<feature type="transmembrane region" description="Helical" evidence="2">
    <location>
        <begin position="247"/>
        <end position="272"/>
    </location>
</feature>
<dbReference type="OrthoDB" id="6233447at2759"/>
<dbReference type="AlphaFoldDB" id="A0A504YEN3"/>
<feature type="compositionally biased region" description="Polar residues" evidence="1">
    <location>
        <begin position="409"/>
        <end position="425"/>
    </location>
</feature>
<name>A0A504YEN3_FASGI</name>
<evidence type="ECO:0000256" key="1">
    <source>
        <dbReference type="SAM" id="MobiDB-lite"/>
    </source>
</evidence>
<keyword evidence="2" id="KW-0812">Transmembrane</keyword>
<sequence length="611" mass="67125">MLPRLKLPFVSLVVLLIMFKEATALFDHASRILPSDSYQILGQTGFRRLGQCNFTYAWLIPPPASNLDAYGHALACSRLQLQDGRIVRSPMVTDTRITEESSRADEEWKHVNKEMAATLVDLNRLDILMRAERLVDGGYRVLPGGPLADADRYFYLADRVGSLNILVMFRPGQQIKLELIDPISADHLVTPQHVLCSRKQCPPVPVTTEDTVLDTNSADRYSNQSRTLSSALAKADRHNRELYMQLIISRVACALLSFLCIVFAITALALCIRLRRYPGYCRKPAPPSEISVYREQNHSPSYYQANGKLHMGQPSPVYLTEASPRHGGMSQMISDAASVNNVVMTTSNLSECGAIGGMGGAPISYTALTPQYGHLPAYAMPGSRASIYNDASGMVTLVPVNSRGIFLSHQNGSSSPVPSNHSYTDGKSGIVRSGSLGRYSGGNLSYSEAARRKLMRTNRNNYRSDLQTQNGANNMGMNEQVQVSVQQQQQQQQNMPAPPPLATPIPTVNHQHLSQGHSIQNTSAGQFSCEQHGTELLLKTTSITMPNDLITFQANSQLASVIHRYPGEVHSYKVSTARGSEKEDCDSPKLGQMNHLNESCVALIRKPALAN</sequence>
<feature type="signal peptide" evidence="3">
    <location>
        <begin position="1"/>
        <end position="24"/>
    </location>
</feature>